<accession>A0ACC2ZM19</accession>
<evidence type="ECO:0000313" key="2">
    <source>
        <dbReference type="Proteomes" id="UP001172680"/>
    </source>
</evidence>
<sequence length="175" mass="19116">MDAIPDNLLYIALHPASTNEFIPKQLPEFLDELLLLAEESVARGKARQYSGQAGAGTADDSNSDDFSDLRFTPATAEKIKSAIAQLKLALSCSRKCMEIDGSCIRGCPCAKASATRLTGCTLWCHPKNFHTAKHTCIPRGAAAFFPTKTQLEAATKKESSLKLLRENLDKPYKVR</sequence>
<keyword evidence="2" id="KW-1185">Reference proteome</keyword>
<comment type="caution">
    <text evidence="1">The sequence shown here is derived from an EMBL/GenBank/DDBJ whole genome shotgun (WGS) entry which is preliminary data.</text>
</comment>
<protein>
    <submittedName>
        <fullName evidence="1">Uncharacterized protein</fullName>
    </submittedName>
</protein>
<proteinExistence type="predicted"/>
<reference evidence="1" key="1">
    <citation type="submission" date="2022-10" db="EMBL/GenBank/DDBJ databases">
        <title>Culturing micro-colonial fungi from biological soil crusts in the Mojave desert and describing Neophaeococcomyces mojavensis, and introducing the new genera and species Taxawa tesnikishii.</title>
        <authorList>
            <person name="Kurbessoian T."/>
            <person name="Stajich J.E."/>
        </authorList>
    </citation>
    <scope>NUCLEOTIDE SEQUENCE</scope>
    <source>
        <strain evidence="1">JES_115</strain>
    </source>
</reference>
<evidence type="ECO:0000313" key="1">
    <source>
        <dbReference type="EMBL" id="KAJ9648635.1"/>
    </source>
</evidence>
<name>A0ACC2ZM19_9PEZI</name>
<dbReference type="Proteomes" id="UP001172680">
    <property type="component" value="Unassembled WGS sequence"/>
</dbReference>
<dbReference type="EMBL" id="JAPDRP010000003">
    <property type="protein sequence ID" value="KAJ9648635.1"/>
    <property type="molecule type" value="Genomic_DNA"/>
</dbReference>
<gene>
    <name evidence="1" type="ORF">H2199_001490</name>
</gene>
<organism evidence="1 2">
    <name type="scientific">Coniosporium tulheliwenetii</name>
    <dbReference type="NCBI Taxonomy" id="3383036"/>
    <lineage>
        <taxon>Eukaryota</taxon>
        <taxon>Fungi</taxon>
        <taxon>Dikarya</taxon>
        <taxon>Ascomycota</taxon>
        <taxon>Pezizomycotina</taxon>
        <taxon>Dothideomycetes</taxon>
        <taxon>Dothideomycetes incertae sedis</taxon>
        <taxon>Coniosporium</taxon>
    </lineage>
</organism>